<gene>
    <name evidence="6" type="ORF">G4L39_00440</name>
</gene>
<keyword evidence="1 3" id="KW-0597">Phosphoprotein</keyword>
<evidence type="ECO:0000256" key="1">
    <source>
        <dbReference type="ARBA" id="ARBA00022553"/>
    </source>
</evidence>
<dbReference type="Proteomes" id="UP000477311">
    <property type="component" value="Unassembled WGS sequence"/>
</dbReference>
<dbReference type="PANTHER" id="PTHR43214:SF43">
    <property type="entry name" value="TWO-COMPONENT RESPONSE REGULATOR"/>
    <property type="match status" value="1"/>
</dbReference>
<dbReference type="GO" id="GO:0000160">
    <property type="term" value="P:phosphorelay signal transduction system"/>
    <property type="evidence" value="ECO:0007669"/>
    <property type="project" value="InterPro"/>
</dbReference>
<dbReference type="AlphaFoldDB" id="A0A6M1RR13"/>
<name>A0A6M1RR13_9BACT</name>
<dbReference type="SMART" id="SM00421">
    <property type="entry name" value="HTH_LUXR"/>
    <property type="match status" value="1"/>
</dbReference>
<proteinExistence type="predicted"/>
<dbReference type="CDD" id="cd17535">
    <property type="entry name" value="REC_NarL-like"/>
    <property type="match status" value="1"/>
</dbReference>
<feature type="domain" description="Response regulatory" evidence="5">
    <location>
        <begin position="6"/>
        <end position="122"/>
    </location>
</feature>
<dbReference type="GO" id="GO:0003677">
    <property type="term" value="F:DNA binding"/>
    <property type="evidence" value="ECO:0007669"/>
    <property type="project" value="UniProtKB-KW"/>
</dbReference>
<dbReference type="PROSITE" id="PS50043">
    <property type="entry name" value="HTH_LUXR_2"/>
    <property type="match status" value="1"/>
</dbReference>
<dbReference type="InterPro" id="IPR039420">
    <property type="entry name" value="WalR-like"/>
</dbReference>
<dbReference type="PROSITE" id="PS00622">
    <property type="entry name" value="HTH_LUXR_1"/>
    <property type="match status" value="1"/>
</dbReference>
<dbReference type="InterPro" id="IPR001789">
    <property type="entry name" value="Sig_transdc_resp-reg_receiver"/>
</dbReference>
<evidence type="ECO:0000256" key="3">
    <source>
        <dbReference type="PROSITE-ProRule" id="PRU00169"/>
    </source>
</evidence>
<dbReference type="CDD" id="cd06170">
    <property type="entry name" value="LuxR_C_like"/>
    <property type="match status" value="1"/>
</dbReference>
<dbReference type="SUPFAM" id="SSF46894">
    <property type="entry name" value="C-terminal effector domain of the bipartite response regulators"/>
    <property type="match status" value="1"/>
</dbReference>
<reference evidence="6 7" key="1">
    <citation type="submission" date="2020-02" db="EMBL/GenBank/DDBJ databases">
        <title>Draft genome sequence of Limisphaera ngatamarikiensis NGM72.4T, a thermophilic Verrucomicrobia grouped in subdivision 3.</title>
        <authorList>
            <person name="Carere C.R."/>
            <person name="Steen J."/>
            <person name="Hugenholtz P."/>
            <person name="Stott M.B."/>
        </authorList>
    </citation>
    <scope>NUCLEOTIDE SEQUENCE [LARGE SCALE GENOMIC DNA]</scope>
    <source>
        <strain evidence="6 7">NGM72.4</strain>
    </source>
</reference>
<evidence type="ECO:0000259" key="4">
    <source>
        <dbReference type="PROSITE" id="PS50043"/>
    </source>
</evidence>
<dbReference type="PROSITE" id="PS50110">
    <property type="entry name" value="RESPONSE_REGULATORY"/>
    <property type="match status" value="1"/>
</dbReference>
<accession>A0A6M1RR13</accession>
<dbReference type="Pfam" id="PF00196">
    <property type="entry name" value="GerE"/>
    <property type="match status" value="1"/>
</dbReference>
<evidence type="ECO:0000259" key="5">
    <source>
        <dbReference type="PROSITE" id="PS50110"/>
    </source>
</evidence>
<evidence type="ECO:0000313" key="7">
    <source>
        <dbReference type="Proteomes" id="UP000477311"/>
    </source>
</evidence>
<keyword evidence="7" id="KW-1185">Reference proteome</keyword>
<dbReference type="SUPFAM" id="SSF52172">
    <property type="entry name" value="CheY-like"/>
    <property type="match status" value="1"/>
</dbReference>
<dbReference type="InterPro" id="IPR011006">
    <property type="entry name" value="CheY-like_superfamily"/>
</dbReference>
<feature type="domain" description="HTH luxR-type" evidence="4">
    <location>
        <begin position="146"/>
        <end position="211"/>
    </location>
</feature>
<evidence type="ECO:0000256" key="2">
    <source>
        <dbReference type="ARBA" id="ARBA00023125"/>
    </source>
</evidence>
<evidence type="ECO:0000313" key="6">
    <source>
        <dbReference type="EMBL" id="NGO37874.1"/>
    </source>
</evidence>
<dbReference type="Pfam" id="PF00072">
    <property type="entry name" value="Response_reg"/>
    <property type="match status" value="1"/>
</dbReference>
<dbReference type="PANTHER" id="PTHR43214">
    <property type="entry name" value="TWO-COMPONENT RESPONSE REGULATOR"/>
    <property type="match status" value="1"/>
</dbReference>
<organism evidence="6 7">
    <name type="scientific">Limisphaera ngatamarikiensis</name>
    <dbReference type="NCBI Taxonomy" id="1324935"/>
    <lineage>
        <taxon>Bacteria</taxon>
        <taxon>Pseudomonadati</taxon>
        <taxon>Verrucomicrobiota</taxon>
        <taxon>Verrucomicrobiia</taxon>
        <taxon>Limisphaerales</taxon>
        <taxon>Limisphaeraceae</taxon>
        <taxon>Limisphaera</taxon>
    </lineage>
</organism>
<dbReference type="SMART" id="SM00448">
    <property type="entry name" value="REC"/>
    <property type="match status" value="1"/>
</dbReference>
<dbReference type="Gene3D" id="3.40.50.2300">
    <property type="match status" value="1"/>
</dbReference>
<dbReference type="InterPro" id="IPR058245">
    <property type="entry name" value="NreC/VraR/RcsB-like_REC"/>
</dbReference>
<dbReference type="EMBL" id="JAAKYA010000004">
    <property type="protein sequence ID" value="NGO37874.1"/>
    <property type="molecule type" value="Genomic_DNA"/>
</dbReference>
<dbReference type="InterPro" id="IPR000792">
    <property type="entry name" value="Tscrpt_reg_LuxR_C"/>
</dbReference>
<sequence>MNTTIPVAIVEDDDGVRAKLVQAINRFKVCRCVGDYATAEQALEQLPLVKPRVVLMDIHLPGLSGIECVRRLKPAHPDIEFIMLTVYEDTDTVFSALAAGASGYLLKQATREELLEAIQQVHDGGSPMTSHIARKVVQSFRQPTPPGADLPGLTTREQQVLELLAKGYIYKEIAAMLNISYATVHNHIRHIYNKLQVRSRTQAVAKYLGREPTASRGQPPQNS</sequence>
<dbReference type="GO" id="GO:0006355">
    <property type="term" value="P:regulation of DNA-templated transcription"/>
    <property type="evidence" value="ECO:0007669"/>
    <property type="project" value="InterPro"/>
</dbReference>
<dbReference type="InterPro" id="IPR016032">
    <property type="entry name" value="Sig_transdc_resp-reg_C-effctor"/>
</dbReference>
<protein>
    <submittedName>
        <fullName evidence="6">Response regulator transcription factor</fullName>
    </submittedName>
</protein>
<dbReference type="PRINTS" id="PR00038">
    <property type="entry name" value="HTHLUXR"/>
</dbReference>
<feature type="modified residue" description="4-aspartylphosphate" evidence="3">
    <location>
        <position position="57"/>
    </location>
</feature>
<comment type="caution">
    <text evidence="6">The sequence shown here is derived from an EMBL/GenBank/DDBJ whole genome shotgun (WGS) entry which is preliminary data.</text>
</comment>
<keyword evidence="2" id="KW-0238">DNA-binding</keyword>
<dbReference type="RefSeq" id="WP_165105083.1">
    <property type="nucleotide sequence ID" value="NZ_JAAKYA010000004.1"/>
</dbReference>